<reference evidence="3 4" key="1">
    <citation type="submission" date="2021-07" db="EMBL/GenBank/DDBJ databases">
        <title>The draft genome sequence of Sphingomicrobium sp. B8.</title>
        <authorList>
            <person name="Mu L."/>
        </authorList>
    </citation>
    <scope>NUCLEOTIDE SEQUENCE [LARGE SCALE GENOMIC DNA]</scope>
    <source>
        <strain evidence="3 4">B8</strain>
    </source>
</reference>
<name>A0ABS6V3J6_9SPHN</name>
<evidence type="ECO:0000256" key="1">
    <source>
        <dbReference type="SAM" id="SignalP"/>
    </source>
</evidence>
<sequence length="241" mass="25339">MKTISATLALLALGASAAVAHADIQQGFGGDGRNFTVRGFERIRIDGPVAVKLVTGVPPRARATGDRNAINQVDVRMNGRTLVVGWEQSNRRGFRGDNHGPVVVEIGTRTLEKAWVNGSGQLDIDRIERRDFTLSVQGAGGASIDDIEVDTLDVGVAGAGNIRISGEAKEATFLVRGMSNLDAERTEVRDLTLGVEGPSFARVQATGEIEIDAVGTVDITVTGDPACTVRAMGSARITGCN</sequence>
<feature type="signal peptide" evidence="1">
    <location>
        <begin position="1"/>
        <end position="22"/>
    </location>
</feature>
<dbReference type="InterPro" id="IPR021255">
    <property type="entry name" value="DUF2807"/>
</dbReference>
<evidence type="ECO:0000313" key="3">
    <source>
        <dbReference type="EMBL" id="MBW0144132.1"/>
    </source>
</evidence>
<accession>A0ABS6V3J6</accession>
<keyword evidence="4" id="KW-1185">Reference proteome</keyword>
<keyword evidence="1" id="KW-0732">Signal</keyword>
<gene>
    <name evidence="3" type="ORF">KTQ36_02330</name>
</gene>
<dbReference type="Proteomes" id="UP000698028">
    <property type="component" value="Unassembled WGS sequence"/>
</dbReference>
<dbReference type="RefSeq" id="WP_218632155.1">
    <property type="nucleotide sequence ID" value="NZ_JAHVAH010000001.1"/>
</dbReference>
<evidence type="ECO:0000259" key="2">
    <source>
        <dbReference type="Pfam" id="PF10988"/>
    </source>
</evidence>
<dbReference type="Pfam" id="PF10988">
    <property type="entry name" value="DUF2807"/>
    <property type="match status" value="1"/>
</dbReference>
<feature type="chain" id="PRO_5047016442" evidence="1">
    <location>
        <begin position="23"/>
        <end position="241"/>
    </location>
</feature>
<proteinExistence type="predicted"/>
<protein>
    <submittedName>
        <fullName evidence="3">DUF2807 domain-containing protein</fullName>
    </submittedName>
</protein>
<dbReference type="EMBL" id="JAHVAH010000001">
    <property type="protein sequence ID" value="MBW0144132.1"/>
    <property type="molecule type" value="Genomic_DNA"/>
</dbReference>
<comment type="caution">
    <text evidence="3">The sequence shown here is derived from an EMBL/GenBank/DDBJ whole genome shotgun (WGS) entry which is preliminary data.</text>
</comment>
<feature type="domain" description="Putative auto-transporter adhesin head GIN" evidence="2">
    <location>
        <begin position="40"/>
        <end position="225"/>
    </location>
</feature>
<organism evidence="3 4">
    <name type="scientific">Sphingomicrobium clamense</name>
    <dbReference type="NCBI Taxonomy" id="2851013"/>
    <lineage>
        <taxon>Bacteria</taxon>
        <taxon>Pseudomonadati</taxon>
        <taxon>Pseudomonadota</taxon>
        <taxon>Alphaproteobacteria</taxon>
        <taxon>Sphingomonadales</taxon>
        <taxon>Sphingomonadaceae</taxon>
        <taxon>Sphingomicrobium</taxon>
    </lineage>
</organism>
<evidence type="ECO:0000313" key="4">
    <source>
        <dbReference type="Proteomes" id="UP000698028"/>
    </source>
</evidence>